<feature type="compositionally biased region" description="Low complexity" evidence="1">
    <location>
        <begin position="170"/>
        <end position="191"/>
    </location>
</feature>
<proteinExistence type="predicted"/>
<dbReference type="Proteomes" id="UP000049023">
    <property type="component" value="Unassembled WGS sequence"/>
</dbReference>
<dbReference type="AlphaFoldDB" id="A0A655AFS1"/>
<gene>
    <name evidence="2" type="ORF">ERS027661_03383</name>
</gene>
<accession>A0A655AFS1</accession>
<protein>
    <submittedName>
        <fullName evidence="2">Uncharacterized protein</fullName>
    </submittedName>
</protein>
<sequence>MLVQGARPGAPHPPGAAPDFPLVPGMALRRAEEPASDPAPQVSAPDRAAAGRPGWAGGLRRPASLCRLGYAPAPPGQTGRAERDHRGLVSPGPAPRGAPPRVSGAAADLRATSCSAAAVELRQPAWVYRPPPNCRPDPEPGGRYPSSGSCPGDEPPRPAPAPTQPRVRRVPALPCAAAASGSAPGRCSAGRTSRRHRWTTTV</sequence>
<dbReference type="EMBL" id="CNFU01000871">
    <property type="protein sequence ID" value="CKS66353.1"/>
    <property type="molecule type" value="Genomic_DNA"/>
</dbReference>
<name>A0A655AFS1_MYCTX</name>
<evidence type="ECO:0000313" key="2">
    <source>
        <dbReference type="EMBL" id="CKS66353.1"/>
    </source>
</evidence>
<feature type="region of interest" description="Disordered" evidence="1">
    <location>
        <begin position="125"/>
        <end position="202"/>
    </location>
</feature>
<feature type="region of interest" description="Disordered" evidence="1">
    <location>
        <begin position="1"/>
        <end position="107"/>
    </location>
</feature>
<evidence type="ECO:0000313" key="3">
    <source>
        <dbReference type="Proteomes" id="UP000049023"/>
    </source>
</evidence>
<feature type="compositionally biased region" description="Low complexity" evidence="1">
    <location>
        <begin position="44"/>
        <end position="63"/>
    </location>
</feature>
<feature type="compositionally biased region" description="Basic residues" evidence="1">
    <location>
        <begin position="192"/>
        <end position="202"/>
    </location>
</feature>
<evidence type="ECO:0000256" key="1">
    <source>
        <dbReference type="SAM" id="MobiDB-lite"/>
    </source>
</evidence>
<organism evidence="2 3">
    <name type="scientific">Mycobacterium tuberculosis</name>
    <dbReference type="NCBI Taxonomy" id="1773"/>
    <lineage>
        <taxon>Bacteria</taxon>
        <taxon>Bacillati</taxon>
        <taxon>Actinomycetota</taxon>
        <taxon>Actinomycetes</taxon>
        <taxon>Mycobacteriales</taxon>
        <taxon>Mycobacteriaceae</taxon>
        <taxon>Mycobacterium</taxon>
        <taxon>Mycobacterium tuberculosis complex</taxon>
    </lineage>
</organism>
<reference evidence="2 3" key="1">
    <citation type="submission" date="2015-03" db="EMBL/GenBank/DDBJ databases">
        <authorList>
            <consortium name="Pathogen Informatics"/>
        </authorList>
    </citation>
    <scope>NUCLEOTIDE SEQUENCE [LARGE SCALE GENOMIC DNA]</scope>
    <source>
        <strain evidence="2 3">Bir 187</strain>
    </source>
</reference>